<organism evidence="10 11">
    <name type="scientific">Rhodoferax aquaticus</name>
    <dbReference type="NCBI Taxonomy" id="2527691"/>
    <lineage>
        <taxon>Bacteria</taxon>
        <taxon>Pseudomonadati</taxon>
        <taxon>Pseudomonadota</taxon>
        <taxon>Betaproteobacteria</taxon>
        <taxon>Burkholderiales</taxon>
        <taxon>Comamonadaceae</taxon>
        <taxon>Rhodoferax</taxon>
    </lineage>
</organism>
<keyword evidence="5" id="KW-0418">Kinase</keyword>
<dbReference type="PROSITE" id="PS50112">
    <property type="entry name" value="PAS"/>
    <property type="match status" value="1"/>
</dbReference>
<dbReference type="InterPro" id="IPR013655">
    <property type="entry name" value="PAS_fold_3"/>
</dbReference>
<dbReference type="PANTHER" id="PTHR43304">
    <property type="entry name" value="PHYTOCHROME-LIKE PROTEIN CPH1"/>
    <property type="match status" value="1"/>
</dbReference>
<keyword evidence="3" id="KW-0597">Phosphoprotein</keyword>
<dbReference type="SMART" id="SM00091">
    <property type="entry name" value="PAS"/>
    <property type="match status" value="3"/>
</dbReference>
<dbReference type="InterPro" id="IPR035965">
    <property type="entry name" value="PAS-like_dom_sf"/>
</dbReference>
<dbReference type="InterPro" id="IPR052162">
    <property type="entry name" value="Sensor_kinase/Photoreceptor"/>
</dbReference>
<dbReference type="SMART" id="SM00086">
    <property type="entry name" value="PAC"/>
    <property type="match status" value="1"/>
</dbReference>
<feature type="domain" description="PAS" evidence="8">
    <location>
        <begin position="290"/>
        <end position="363"/>
    </location>
</feature>
<dbReference type="CDD" id="cd00130">
    <property type="entry name" value="PAS"/>
    <property type="match status" value="1"/>
</dbReference>
<sequence length="701" mass="77356">MAIDLGADEKLALLAQGLDQLDIGFTVFDRDLVMVAANKRFQAMLNFPDHLCQVGATLEQGLRHNAAMGEYGPGDIEALVKPRLALARQFLPHRFERKRPDGSIIEVCGNPLPGGGMATTYTDVTQARLREQALVALSAELEQRVDARTQELRQREKELAHKADMLEQVISNVNQGISFVNADLEIELCNQKFGELLDLPAELCKPGISFTALALFNAERGEYGPGDPYMLAKMRIDAARQFIAHRFERTRPSDGITLEIMGQPTPDGGMVTTYLDVTERKATERALQDEREQLRNIVQGTHAGTMTYDLTTGEVEVNARWAEILGYRLEELEPISTTTLMRVCHPADLEGIMDAMFSHFKGQTAYYNHEHRVLHKDGRWIWVAAHGQVSSRSPEGRALKMAGVHIDITERKQAEAHIRELNETLEERVAERSEQLSAAMQSLHKSQEELARSAAKATLSTLVASVSHELNTPLGNSLMAASTCSAAARHFLMQYEAGQVKRSDLAQFVEQISDGTALVERNLHRAVELLTSFKQVASDQASEQMREFEVAAVVTEVLDTMSPTLKRYKHQVTVDIAPELWVASYPGALGQVVINLVNNAYLHAFEHKQQGTVHIAAHAQDGMVHLTVSDDGAGMDATLLNQLFHPFFSTKIGRGGTGLGMTIVENLVKKVLGGTLHVRSALGHGTTFEMQIPCTAPHPAQ</sequence>
<dbReference type="NCBIfam" id="TIGR00229">
    <property type="entry name" value="sensory_box"/>
    <property type="match status" value="1"/>
</dbReference>
<evidence type="ECO:0000256" key="4">
    <source>
        <dbReference type="ARBA" id="ARBA00022679"/>
    </source>
</evidence>
<dbReference type="Gene3D" id="1.10.287.130">
    <property type="match status" value="1"/>
</dbReference>
<evidence type="ECO:0000259" key="8">
    <source>
        <dbReference type="PROSITE" id="PS50112"/>
    </source>
</evidence>
<dbReference type="EC" id="2.7.13.3" evidence="2"/>
<feature type="domain" description="PAC" evidence="9">
    <location>
        <begin position="367"/>
        <end position="420"/>
    </location>
</feature>
<keyword evidence="4" id="KW-0808">Transferase</keyword>
<evidence type="ECO:0000259" key="7">
    <source>
        <dbReference type="PROSITE" id="PS50109"/>
    </source>
</evidence>
<evidence type="ECO:0000256" key="2">
    <source>
        <dbReference type="ARBA" id="ARBA00012438"/>
    </source>
</evidence>
<evidence type="ECO:0000256" key="5">
    <source>
        <dbReference type="ARBA" id="ARBA00022777"/>
    </source>
</evidence>
<dbReference type="Pfam" id="PF08447">
    <property type="entry name" value="PAS_3"/>
    <property type="match status" value="1"/>
</dbReference>
<evidence type="ECO:0000256" key="3">
    <source>
        <dbReference type="ARBA" id="ARBA00022553"/>
    </source>
</evidence>
<dbReference type="Gene3D" id="3.30.565.10">
    <property type="entry name" value="Histidine kinase-like ATPase, C-terminal domain"/>
    <property type="match status" value="1"/>
</dbReference>
<evidence type="ECO:0000256" key="6">
    <source>
        <dbReference type="SAM" id="Coils"/>
    </source>
</evidence>
<accession>A0A515ET42</accession>
<dbReference type="RefSeq" id="WP_142812992.1">
    <property type="nucleotide sequence ID" value="NZ_CP036282.1"/>
</dbReference>
<dbReference type="PROSITE" id="PS50113">
    <property type="entry name" value="PAC"/>
    <property type="match status" value="1"/>
</dbReference>
<protein>
    <recommendedName>
        <fullName evidence="2">histidine kinase</fullName>
        <ecNumber evidence="2">2.7.13.3</ecNumber>
    </recommendedName>
</protein>
<dbReference type="InterPro" id="IPR001610">
    <property type="entry name" value="PAC"/>
</dbReference>
<name>A0A515ET42_9BURK</name>
<feature type="domain" description="Histidine kinase" evidence="7">
    <location>
        <begin position="465"/>
        <end position="696"/>
    </location>
</feature>
<dbReference type="InterPro" id="IPR005467">
    <property type="entry name" value="His_kinase_dom"/>
</dbReference>
<dbReference type="Pfam" id="PF12860">
    <property type="entry name" value="PAS_7"/>
    <property type="match status" value="2"/>
</dbReference>
<keyword evidence="11" id="KW-1185">Reference proteome</keyword>
<dbReference type="Pfam" id="PF02518">
    <property type="entry name" value="HATPase_c"/>
    <property type="match status" value="1"/>
</dbReference>
<dbReference type="PANTHER" id="PTHR43304:SF1">
    <property type="entry name" value="PAC DOMAIN-CONTAINING PROTEIN"/>
    <property type="match status" value="1"/>
</dbReference>
<feature type="coiled-coil region" evidence="6">
    <location>
        <begin position="411"/>
        <end position="442"/>
    </location>
</feature>
<dbReference type="InterPro" id="IPR036890">
    <property type="entry name" value="HATPase_C_sf"/>
</dbReference>
<evidence type="ECO:0000256" key="1">
    <source>
        <dbReference type="ARBA" id="ARBA00000085"/>
    </source>
</evidence>
<dbReference type="AlphaFoldDB" id="A0A515ET42"/>
<dbReference type="Proteomes" id="UP000317365">
    <property type="component" value="Chromosome"/>
</dbReference>
<dbReference type="GO" id="GO:0004673">
    <property type="term" value="F:protein histidine kinase activity"/>
    <property type="evidence" value="ECO:0007669"/>
    <property type="project" value="UniProtKB-EC"/>
</dbReference>
<dbReference type="InterPro" id="IPR003594">
    <property type="entry name" value="HATPase_dom"/>
</dbReference>
<dbReference type="KEGG" id="rhg:EXZ61_17595"/>
<reference evidence="11" key="1">
    <citation type="submission" date="2019-02" db="EMBL/GenBank/DDBJ databases">
        <title>Complete genome sequence of Rhodoferax sp. Gr-4.</title>
        <authorList>
            <person name="Jin L."/>
        </authorList>
    </citation>
    <scope>NUCLEOTIDE SEQUENCE [LARGE SCALE GENOMIC DNA]</scope>
    <source>
        <strain evidence="11">Gr-4</strain>
    </source>
</reference>
<evidence type="ECO:0000313" key="11">
    <source>
        <dbReference type="Proteomes" id="UP000317365"/>
    </source>
</evidence>
<dbReference type="SUPFAM" id="SSF55874">
    <property type="entry name" value="ATPase domain of HSP90 chaperone/DNA topoisomerase II/histidine kinase"/>
    <property type="match status" value="1"/>
</dbReference>
<dbReference type="InterPro" id="IPR000700">
    <property type="entry name" value="PAS-assoc_C"/>
</dbReference>
<dbReference type="PROSITE" id="PS50109">
    <property type="entry name" value="HIS_KIN"/>
    <property type="match status" value="1"/>
</dbReference>
<dbReference type="SMART" id="SM00387">
    <property type="entry name" value="HATPase_c"/>
    <property type="match status" value="1"/>
</dbReference>
<gene>
    <name evidence="10" type="ORF">EXZ61_17595</name>
</gene>
<dbReference type="InterPro" id="IPR004358">
    <property type="entry name" value="Sig_transdc_His_kin-like_C"/>
</dbReference>
<dbReference type="SUPFAM" id="SSF55785">
    <property type="entry name" value="PYP-like sensor domain (PAS domain)"/>
    <property type="match status" value="2"/>
</dbReference>
<keyword evidence="6" id="KW-0175">Coiled coil</keyword>
<reference evidence="11" key="2">
    <citation type="journal article" date="2020" name="Int. J. Syst. Evol. Microbiol.">
        <title>Genomic insights into a novel species Rhodoferax aquaticus sp. nov., isolated from freshwater.</title>
        <authorList>
            <person name="Li T."/>
            <person name="Zhuo Y."/>
            <person name="Jin C.Z."/>
            <person name="Wu X."/>
            <person name="Ko S.R."/>
            <person name="Jin F.J."/>
            <person name="Ahn C.Y."/>
            <person name="Oh H.M."/>
            <person name="Lee H.G."/>
            <person name="Jin L."/>
        </authorList>
    </citation>
    <scope>NUCLEOTIDE SEQUENCE [LARGE SCALE GENOMIC DNA]</scope>
    <source>
        <strain evidence="11">Gr-4</strain>
    </source>
</reference>
<dbReference type="PRINTS" id="PR00344">
    <property type="entry name" value="BCTRLSENSOR"/>
</dbReference>
<dbReference type="EMBL" id="CP036282">
    <property type="protein sequence ID" value="QDL55840.1"/>
    <property type="molecule type" value="Genomic_DNA"/>
</dbReference>
<comment type="catalytic activity">
    <reaction evidence="1">
        <text>ATP + protein L-histidine = ADP + protein N-phospho-L-histidine.</text>
        <dbReference type="EC" id="2.7.13.3"/>
    </reaction>
</comment>
<evidence type="ECO:0000259" key="9">
    <source>
        <dbReference type="PROSITE" id="PS50113"/>
    </source>
</evidence>
<evidence type="ECO:0000313" key="10">
    <source>
        <dbReference type="EMBL" id="QDL55840.1"/>
    </source>
</evidence>
<proteinExistence type="predicted"/>
<dbReference type="Gene3D" id="3.30.450.20">
    <property type="entry name" value="PAS domain"/>
    <property type="match status" value="2"/>
</dbReference>
<dbReference type="InterPro" id="IPR000014">
    <property type="entry name" value="PAS"/>
</dbReference>